<accession>A0A8J3MRI7</accession>
<sequence length="398" mass="45010">MMSALLSVRERTESKRPLEEEVERRWWALPRGTLLPLDNGEVYQLLFAGRSGGNKGPDIRDAVLQPAPTTSLLAPASLRQVLQTRRLCGDVEFHVRSSDWRAHHHERDSRYNQVILHIVLYCDDPRPTTRQDGYIIPTCTLADLTDTDNQHKHCQGPIWPCQTLTLPSEQREQILHQAGLLRFEGKCERFIEQLRATTKENYDGVLLPALAEALAYGRDRAFFLAAGTRLLGLTGPIPEPEGRSSVPSPLDANRLRVFARLVEQARIVPLWHHLCIILSSQSTQADENSSILHKLQEVFTRQGLSVARTDILVCNVILPFGAAIALLTRDPELYTRTRALYMEHPGLPSNRVTRMMSAQLQLTDEPAATCQQQGLHYIYQHTCRTKDCVRCIIGHRGL</sequence>
<evidence type="ECO:0000313" key="2">
    <source>
        <dbReference type="Proteomes" id="UP000612362"/>
    </source>
</evidence>
<proteinExistence type="predicted"/>
<dbReference type="EMBL" id="BNJF01000001">
    <property type="protein sequence ID" value="GHO43663.1"/>
    <property type="molecule type" value="Genomic_DNA"/>
</dbReference>
<evidence type="ECO:0000313" key="1">
    <source>
        <dbReference type="EMBL" id="GHO43663.1"/>
    </source>
</evidence>
<dbReference type="Pfam" id="PF11013">
    <property type="entry name" value="DUF2851"/>
    <property type="match status" value="1"/>
</dbReference>
<comment type="caution">
    <text evidence="1">The sequence shown here is derived from an EMBL/GenBank/DDBJ whole genome shotgun (WGS) entry which is preliminary data.</text>
</comment>
<dbReference type="AlphaFoldDB" id="A0A8J3MRI7"/>
<gene>
    <name evidence="1" type="ORF">KSX_18260</name>
</gene>
<keyword evidence="2" id="KW-1185">Reference proteome</keyword>
<protein>
    <recommendedName>
        <fullName evidence="3">DUF2851 family protein</fullName>
    </recommendedName>
</protein>
<dbReference type="InterPro" id="IPR021272">
    <property type="entry name" value="DUF2851"/>
</dbReference>
<name>A0A8J3MRI7_9CHLR</name>
<organism evidence="1 2">
    <name type="scientific">Ktedonospora formicarum</name>
    <dbReference type="NCBI Taxonomy" id="2778364"/>
    <lineage>
        <taxon>Bacteria</taxon>
        <taxon>Bacillati</taxon>
        <taxon>Chloroflexota</taxon>
        <taxon>Ktedonobacteria</taxon>
        <taxon>Ktedonobacterales</taxon>
        <taxon>Ktedonobacteraceae</taxon>
        <taxon>Ktedonospora</taxon>
    </lineage>
</organism>
<dbReference type="Proteomes" id="UP000612362">
    <property type="component" value="Unassembled WGS sequence"/>
</dbReference>
<reference evidence="1" key="1">
    <citation type="submission" date="2020-10" db="EMBL/GenBank/DDBJ databases">
        <title>Taxonomic study of unclassified bacteria belonging to the class Ktedonobacteria.</title>
        <authorList>
            <person name="Yabe S."/>
            <person name="Wang C.M."/>
            <person name="Zheng Y."/>
            <person name="Sakai Y."/>
            <person name="Cavaletti L."/>
            <person name="Monciardini P."/>
            <person name="Donadio S."/>
        </authorList>
    </citation>
    <scope>NUCLEOTIDE SEQUENCE</scope>
    <source>
        <strain evidence="1">SOSP1-1</strain>
    </source>
</reference>
<dbReference type="RefSeq" id="WP_220193122.1">
    <property type="nucleotide sequence ID" value="NZ_BNJF01000001.1"/>
</dbReference>
<evidence type="ECO:0008006" key="3">
    <source>
        <dbReference type="Google" id="ProtNLM"/>
    </source>
</evidence>